<dbReference type="PANTHER" id="PTHR11609:SF5">
    <property type="entry name" value="PHOSPHORIBOSYLAMINOIMIDAZOLE CARBOXYLASE"/>
    <property type="match status" value="1"/>
</dbReference>
<evidence type="ECO:0000256" key="9">
    <source>
        <dbReference type="SAM" id="Phobius"/>
    </source>
</evidence>
<dbReference type="InterPro" id="IPR003135">
    <property type="entry name" value="ATP-grasp_carboxylate-amine"/>
</dbReference>
<dbReference type="SUPFAM" id="SSF56059">
    <property type="entry name" value="Glutathione synthetase ATP-binding domain-like"/>
    <property type="match status" value="1"/>
</dbReference>
<dbReference type="InterPro" id="IPR054350">
    <property type="entry name" value="PurT/PurK_preATP-grasp"/>
</dbReference>
<dbReference type="InterPro" id="IPR013815">
    <property type="entry name" value="ATP_grasp_subdomain_1"/>
</dbReference>
<reference evidence="11 12" key="1">
    <citation type="submission" date="2017-05" db="EMBL/GenBank/DDBJ databases">
        <title>Vagococcus spp. assemblies.</title>
        <authorList>
            <person name="Gulvik C.A."/>
        </authorList>
    </citation>
    <scope>NUCLEOTIDE SEQUENCE [LARGE SCALE GENOMIC DNA]</scope>
    <source>
        <strain evidence="11 12">SS1994</strain>
    </source>
</reference>
<keyword evidence="6" id="KW-0464">Manganese</keyword>
<evidence type="ECO:0000256" key="3">
    <source>
        <dbReference type="ARBA" id="ARBA00022741"/>
    </source>
</evidence>
<sequence>MKNLSEIILPGSTIGIIGGGVVSYQLVLSAKKMGYKVAVLSEHQDCIAGKAADTHFISDINDAVNLLKFAEISDVVTVITEKLDKETYNHLGEKTIFSQNMYSHSIIKNRYLQKQFLDGHSINIAPYESAVVVSDVYDAAERIGYPCIVKQEQRRLYGWDNNLIIHSAFEINQTVPLIQQGLCVVESYIEKQSEWEITLCVNDEGYYTIFPPMRIEPTNMGEIPYIESFEKWADLKKETVAQMELITKVIASELGVSGTVKVTFFLTNEDNLYVNNIYTFPREHDILTIHSCSLSIFDLHIKSICNFSLPTVRQLAPTYLLPLYKGDKKELFDLMEKKNKWQFYINEGFKNDKQLGFAQVFPINKQESLQEIKYAGLISDSVDVQDGQSEKR</sequence>
<keyword evidence="9" id="KW-0812">Transmembrane</keyword>
<evidence type="ECO:0000313" key="12">
    <source>
        <dbReference type="Proteomes" id="UP000288490"/>
    </source>
</evidence>
<evidence type="ECO:0000313" key="11">
    <source>
        <dbReference type="EMBL" id="RST95302.1"/>
    </source>
</evidence>
<dbReference type="SUPFAM" id="SSF52440">
    <property type="entry name" value="PreATP-grasp domain"/>
    <property type="match status" value="1"/>
</dbReference>
<comment type="cofactor">
    <cofactor evidence="1">
        <name>Mn(2+)</name>
        <dbReference type="ChEBI" id="CHEBI:29035"/>
    </cofactor>
</comment>
<dbReference type="Gene3D" id="3.40.50.20">
    <property type="match status" value="1"/>
</dbReference>
<dbReference type="Pfam" id="PF22660">
    <property type="entry name" value="RS_preATP-grasp-like"/>
    <property type="match status" value="1"/>
</dbReference>
<comment type="pathway">
    <text evidence="7">Purine metabolism.</text>
</comment>
<name>A0A429ZNN0_9ENTE</name>
<evidence type="ECO:0000256" key="8">
    <source>
        <dbReference type="PROSITE-ProRule" id="PRU00409"/>
    </source>
</evidence>
<dbReference type="AlphaFoldDB" id="A0A429ZNN0"/>
<feature type="domain" description="ATP-grasp" evidence="10">
    <location>
        <begin position="114"/>
        <end position="305"/>
    </location>
</feature>
<dbReference type="InterPro" id="IPR016185">
    <property type="entry name" value="PreATP-grasp_dom_sf"/>
</dbReference>
<comment type="cofactor">
    <cofactor evidence="2">
        <name>Mg(2+)</name>
        <dbReference type="ChEBI" id="CHEBI:18420"/>
    </cofactor>
</comment>
<keyword evidence="9" id="KW-0472">Membrane</keyword>
<evidence type="ECO:0000256" key="1">
    <source>
        <dbReference type="ARBA" id="ARBA00001936"/>
    </source>
</evidence>
<dbReference type="GO" id="GO:0006164">
    <property type="term" value="P:purine nucleotide biosynthetic process"/>
    <property type="evidence" value="ECO:0007669"/>
    <property type="project" value="UniProtKB-KW"/>
</dbReference>
<evidence type="ECO:0000256" key="7">
    <source>
        <dbReference type="ARBA" id="ARBA00025704"/>
    </source>
</evidence>
<keyword evidence="3 8" id="KW-0547">Nucleotide-binding</keyword>
<dbReference type="Gene3D" id="3.30.1490.20">
    <property type="entry name" value="ATP-grasp fold, A domain"/>
    <property type="match status" value="1"/>
</dbReference>
<dbReference type="Pfam" id="PF02222">
    <property type="entry name" value="ATP-grasp"/>
    <property type="match status" value="1"/>
</dbReference>
<evidence type="ECO:0000256" key="6">
    <source>
        <dbReference type="ARBA" id="ARBA00023211"/>
    </source>
</evidence>
<dbReference type="EMBL" id="NGJT01000004">
    <property type="protein sequence ID" value="RST95302.1"/>
    <property type="molecule type" value="Genomic_DNA"/>
</dbReference>
<proteinExistence type="predicted"/>
<comment type="caution">
    <text evidence="11">The sequence shown here is derived from an EMBL/GenBank/DDBJ whole genome shotgun (WGS) entry which is preliminary data.</text>
</comment>
<keyword evidence="4" id="KW-0658">Purine biosynthesis</keyword>
<dbReference type="GO" id="GO:0005524">
    <property type="term" value="F:ATP binding"/>
    <property type="evidence" value="ECO:0007669"/>
    <property type="project" value="UniProtKB-UniRule"/>
</dbReference>
<accession>A0A429ZNN0</accession>
<organism evidence="11 12">
    <name type="scientific">Vagococcus bubulae</name>
    <dbReference type="NCBI Taxonomy" id="1977868"/>
    <lineage>
        <taxon>Bacteria</taxon>
        <taxon>Bacillati</taxon>
        <taxon>Bacillota</taxon>
        <taxon>Bacilli</taxon>
        <taxon>Lactobacillales</taxon>
        <taxon>Enterococcaceae</taxon>
        <taxon>Vagococcus</taxon>
    </lineage>
</organism>
<keyword evidence="9" id="KW-1133">Transmembrane helix</keyword>
<evidence type="ECO:0000256" key="2">
    <source>
        <dbReference type="ARBA" id="ARBA00001946"/>
    </source>
</evidence>
<protein>
    <recommendedName>
        <fullName evidence="10">ATP-grasp domain-containing protein</fullName>
    </recommendedName>
</protein>
<keyword evidence="5 8" id="KW-0067">ATP-binding</keyword>
<evidence type="ECO:0000256" key="5">
    <source>
        <dbReference type="ARBA" id="ARBA00022840"/>
    </source>
</evidence>
<dbReference type="Proteomes" id="UP000288490">
    <property type="component" value="Unassembled WGS sequence"/>
</dbReference>
<dbReference type="InterPro" id="IPR011761">
    <property type="entry name" value="ATP-grasp"/>
</dbReference>
<dbReference type="GO" id="GO:0005829">
    <property type="term" value="C:cytosol"/>
    <property type="evidence" value="ECO:0007669"/>
    <property type="project" value="TreeGrafter"/>
</dbReference>
<dbReference type="PANTHER" id="PTHR11609">
    <property type="entry name" value="PURINE BIOSYNTHESIS PROTEIN 6/7, PUR6/7"/>
    <property type="match status" value="1"/>
</dbReference>
<keyword evidence="12" id="KW-1185">Reference proteome</keyword>
<dbReference type="Gene3D" id="3.30.470.20">
    <property type="entry name" value="ATP-grasp fold, B domain"/>
    <property type="match status" value="1"/>
</dbReference>
<feature type="transmembrane region" description="Helical" evidence="9">
    <location>
        <begin position="7"/>
        <end position="27"/>
    </location>
</feature>
<gene>
    <name evidence="11" type="ORF">CBF36_03450</name>
</gene>
<dbReference type="GO" id="GO:0046872">
    <property type="term" value="F:metal ion binding"/>
    <property type="evidence" value="ECO:0007669"/>
    <property type="project" value="InterPro"/>
</dbReference>
<evidence type="ECO:0000259" key="10">
    <source>
        <dbReference type="PROSITE" id="PS50975"/>
    </source>
</evidence>
<dbReference type="PROSITE" id="PS50975">
    <property type="entry name" value="ATP_GRASP"/>
    <property type="match status" value="1"/>
</dbReference>
<evidence type="ECO:0000256" key="4">
    <source>
        <dbReference type="ARBA" id="ARBA00022755"/>
    </source>
</evidence>